<evidence type="ECO:0000256" key="1">
    <source>
        <dbReference type="SAM" id="MobiDB-lite"/>
    </source>
</evidence>
<dbReference type="SUPFAM" id="SSF49503">
    <property type="entry name" value="Cupredoxins"/>
    <property type="match status" value="2"/>
</dbReference>
<gene>
    <name evidence="2" type="ORF">LQ318_08355</name>
</gene>
<keyword evidence="3" id="KW-1185">Reference proteome</keyword>
<comment type="caution">
    <text evidence="2">The sequence shown here is derived from an EMBL/GenBank/DDBJ whole genome shotgun (WGS) entry which is preliminary data.</text>
</comment>
<sequence>MENLNRRHYLVISVSLVLTLIIAGCSSTNSDPDPDPNPDPNPTVNFNSGTVSPDESYSYTFENEGNVEYYCQFHTPDMQGEITISSSVEAVERDTVYMEGMQFNPAQLSVAPGTEVVWLNISDLDHTATSGNPDSNDDNIGY</sequence>
<evidence type="ECO:0008006" key="4">
    <source>
        <dbReference type="Google" id="ProtNLM"/>
    </source>
</evidence>
<dbReference type="RefSeq" id="WP_265789250.1">
    <property type="nucleotide sequence ID" value="NZ_BAABRS010000002.1"/>
</dbReference>
<feature type="region of interest" description="Disordered" evidence="1">
    <location>
        <begin position="29"/>
        <end position="58"/>
    </location>
</feature>
<dbReference type="Gene3D" id="2.60.40.420">
    <property type="entry name" value="Cupredoxins - blue copper proteins"/>
    <property type="match status" value="2"/>
</dbReference>
<evidence type="ECO:0000313" key="3">
    <source>
        <dbReference type="Proteomes" id="UP001207337"/>
    </source>
</evidence>
<protein>
    <recommendedName>
        <fullName evidence="4">Blue (type 1) copper domain-containing protein</fullName>
    </recommendedName>
</protein>
<dbReference type="InterPro" id="IPR052721">
    <property type="entry name" value="ET_Amicyanin"/>
</dbReference>
<dbReference type="Proteomes" id="UP001207337">
    <property type="component" value="Unassembled WGS sequence"/>
</dbReference>
<proteinExistence type="predicted"/>
<accession>A0ABT3PYJ7</accession>
<name>A0ABT3PYJ7_9BACT</name>
<dbReference type="EMBL" id="JAJNDC010000002">
    <property type="protein sequence ID" value="MCW9712914.1"/>
    <property type="molecule type" value="Genomic_DNA"/>
</dbReference>
<evidence type="ECO:0000313" key="2">
    <source>
        <dbReference type="EMBL" id="MCW9712914.1"/>
    </source>
</evidence>
<dbReference type="PROSITE" id="PS51257">
    <property type="entry name" value="PROKAR_LIPOPROTEIN"/>
    <property type="match status" value="1"/>
</dbReference>
<reference evidence="2 3" key="1">
    <citation type="submission" date="2021-11" db="EMBL/GenBank/DDBJ databases">
        <title>Aliifidinibius sp. nov., a new bacterium isolated from saline soil.</title>
        <authorList>
            <person name="Galisteo C."/>
            <person name="De La Haba R."/>
            <person name="Sanchez-Porro C."/>
            <person name="Ventosa A."/>
        </authorList>
    </citation>
    <scope>NUCLEOTIDE SEQUENCE [LARGE SCALE GENOMIC DNA]</scope>
    <source>
        <strain evidence="2 3">KACC 190600</strain>
    </source>
</reference>
<dbReference type="PANTHER" id="PTHR36507">
    <property type="entry name" value="BLL1555 PROTEIN"/>
    <property type="match status" value="1"/>
</dbReference>
<dbReference type="InterPro" id="IPR008972">
    <property type="entry name" value="Cupredoxin"/>
</dbReference>
<dbReference type="PANTHER" id="PTHR36507:SF1">
    <property type="entry name" value="BLL1555 PROTEIN"/>
    <property type="match status" value="1"/>
</dbReference>
<feature type="compositionally biased region" description="Polar residues" evidence="1">
    <location>
        <begin position="44"/>
        <end position="58"/>
    </location>
</feature>
<organism evidence="2 3">
    <name type="scientific">Fodinibius salicampi</name>
    <dbReference type="NCBI Taxonomy" id="1920655"/>
    <lineage>
        <taxon>Bacteria</taxon>
        <taxon>Pseudomonadati</taxon>
        <taxon>Balneolota</taxon>
        <taxon>Balneolia</taxon>
        <taxon>Balneolales</taxon>
        <taxon>Balneolaceae</taxon>
        <taxon>Fodinibius</taxon>
    </lineage>
</organism>